<evidence type="ECO:0000256" key="5">
    <source>
        <dbReference type="ARBA" id="ARBA00015611"/>
    </source>
</evidence>
<keyword evidence="8" id="KW-0479">Metal-binding</keyword>
<dbReference type="InterPro" id="IPR024571">
    <property type="entry name" value="ERAP1-like_C_dom"/>
</dbReference>
<sequence length="874" mass="97479">MPNQTCIRILFVTVFLLTVPALIFAQAEPGVSRSLAKERAQRISNIRYDLVFTLKEHADTVAGTATVEFDSESAGDLLIDYRDGALHSAVFNGQPISTQLDHGHLHLPAQAGHNILKAEFSSNAAPAGKAITRYEDKDDGSEYFYTLFVPMDASMAFPCFDQPDLKAQFTLSVEHPDGWTVIGNTTARRIDGAHTRFDASRKISTYLFAFAAGPFAAIPAKIAAGPTIYVRKSQLQRAEQEAPQVQSIAARGVGYLSSFFAQPFPFPKYDLVLIPGFPFGGMEHAGETFLNEDSVLFRTAPTPSDYFRRNTLILHETCHQWFGDLVTMRWFDDLWLKEGFAQYMAYKALADLEPASDPWKHFYQDIKPAAYGIDETLGTTPIYQSIPNLKDAKSAYGAIVYQKAPAVLKQLEFHVGSEVFRNGLRLYLKQHAYANAEWNDLIKALEQAGSSLHSNNAADLESWAQAWIQHRGMPEVNVAWSCEGGKLSTLTLSQQDVLPDGYTWPISNLVDLHFKSAAQSNNKQIRVDWNTPTTSITEAVGQPCPVFIFANAGDQAYGRFLLDEKSEKAAATEIVDTPVTQQDPLLRSMLWGALWDNVHLAQSSPRSFVDHAMAALPHEPDEAMTRVQSARITTVLHSYLSEEARKSTVPNIENVVADRMLHAPDLALRIVSFRAFTNIAETPQALDTLKKLLQGQITIPGMPLKPLDRWNIIGHLLLMNDPDAQSIYSTEKEKDHSGEGQKYAYAVASGVPGAAVKARYFEQYLHDASIQEDWITQSLRPFNAWNQSALTQPYLAKALDSLEEIKQHRKIFFLGAWLSTFMDGQNTLVASNAAQLQVHQWLQSRAIDADLRLKVLEAVDELERTARIQQKFPD</sequence>
<proteinExistence type="inferred from homology"/>
<dbReference type="Pfam" id="PF11838">
    <property type="entry name" value="ERAP1_C"/>
    <property type="match status" value="1"/>
</dbReference>
<dbReference type="Pfam" id="PF17900">
    <property type="entry name" value="Peptidase_M1_N"/>
    <property type="match status" value="1"/>
</dbReference>
<keyword evidence="10" id="KW-0862">Zinc</keyword>
<reference evidence="16" key="1">
    <citation type="journal article" date="2019" name="Int. J. Syst. Evol. Microbiol.">
        <title>The Global Catalogue of Microorganisms (GCM) 10K type strain sequencing project: providing services to taxonomists for standard genome sequencing and annotation.</title>
        <authorList>
            <consortium name="The Broad Institute Genomics Platform"/>
            <consortium name="The Broad Institute Genome Sequencing Center for Infectious Disease"/>
            <person name="Wu L."/>
            <person name="Ma J."/>
        </authorList>
    </citation>
    <scope>NUCLEOTIDE SEQUENCE [LARGE SCALE GENOMIC DNA]</scope>
    <source>
        <strain evidence="16">JCM 4087</strain>
    </source>
</reference>
<evidence type="ECO:0000256" key="6">
    <source>
        <dbReference type="ARBA" id="ARBA00022438"/>
    </source>
</evidence>
<evidence type="ECO:0000256" key="8">
    <source>
        <dbReference type="ARBA" id="ARBA00022723"/>
    </source>
</evidence>
<evidence type="ECO:0000256" key="2">
    <source>
        <dbReference type="ARBA" id="ARBA00001947"/>
    </source>
</evidence>
<evidence type="ECO:0000256" key="4">
    <source>
        <dbReference type="ARBA" id="ARBA00012564"/>
    </source>
</evidence>
<comment type="catalytic activity">
    <reaction evidence="1">
        <text>Release of an N-terminal amino acid, Xaa-|-Yaa- from a peptide, amide or arylamide. Xaa is preferably Ala, but may be most amino acids including Pro (slow action). When a terminal hydrophobic residue is followed by a prolyl residue, the two may be released as an intact Xaa-Pro dipeptide.</text>
        <dbReference type="EC" id="3.4.11.2"/>
    </reaction>
</comment>
<dbReference type="Gene3D" id="2.60.40.1730">
    <property type="entry name" value="tricorn interacting facor f3 domain"/>
    <property type="match status" value="1"/>
</dbReference>
<organism evidence="15 16">
    <name type="scientific">Acidicapsa dinghuensis</name>
    <dbReference type="NCBI Taxonomy" id="2218256"/>
    <lineage>
        <taxon>Bacteria</taxon>
        <taxon>Pseudomonadati</taxon>
        <taxon>Acidobacteriota</taxon>
        <taxon>Terriglobia</taxon>
        <taxon>Terriglobales</taxon>
        <taxon>Acidobacteriaceae</taxon>
        <taxon>Acidicapsa</taxon>
    </lineage>
</organism>
<keyword evidence="7" id="KW-0645">Protease</keyword>
<comment type="caution">
    <text evidence="15">The sequence shown here is derived from an EMBL/GenBank/DDBJ whole genome shotgun (WGS) entry which is preliminary data.</text>
</comment>
<keyword evidence="16" id="KW-1185">Reference proteome</keyword>
<evidence type="ECO:0000259" key="13">
    <source>
        <dbReference type="Pfam" id="PF11838"/>
    </source>
</evidence>
<dbReference type="InterPro" id="IPR001930">
    <property type="entry name" value="Peptidase_M1"/>
</dbReference>
<gene>
    <name evidence="15" type="ORF">ACFPT7_15160</name>
</gene>
<accession>A0ABW1EHJ9</accession>
<dbReference type="EMBL" id="JBHSPH010000005">
    <property type="protein sequence ID" value="MFC5863645.1"/>
    <property type="molecule type" value="Genomic_DNA"/>
</dbReference>
<keyword evidence="9" id="KW-0378">Hydrolase</keyword>
<keyword evidence="11" id="KW-0482">Metalloprotease</keyword>
<dbReference type="InterPro" id="IPR050344">
    <property type="entry name" value="Peptidase_M1_aminopeptidases"/>
</dbReference>
<feature type="domain" description="Aminopeptidase N-like N-terminal" evidence="14">
    <location>
        <begin position="47"/>
        <end position="207"/>
    </location>
</feature>
<dbReference type="EC" id="3.4.11.2" evidence="4"/>
<dbReference type="Proteomes" id="UP001596091">
    <property type="component" value="Unassembled WGS sequence"/>
</dbReference>
<evidence type="ECO:0000259" key="12">
    <source>
        <dbReference type="Pfam" id="PF01433"/>
    </source>
</evidence>
<dbReference type="InterPro" id="IPR042097">
    <property type="entry name" value="Aminopeptidase_N-like_N_sf"/>
</dbReference>
<evidence type="ECO:0000259" key="14">
    <source>
        <dbReference type="Pfam" id="PF17900"/>
    </source>
</evidence>
<feature type="domain" description="ERAP1-like C-terminal" evidence="13">
    <location>
        <begin position="547"/>
        <end position="864"/>
    </location>
</feature>
<protein>
    <recommendedName>
        <fullName evidence="5">Aminopeptidase N</fullName>
        <ecNumber evidence="4">3.4.11.2</ecNumber>
    </recommendedName>
</protein>
<evidence type="ECO:0000256" key="10">
    <source>
        <dbReference type="ARBA" id="ARBA00022833"/>
    </source>
</evidence>
<dbReference type="CDD" id="cd09602">
    <property type="entry name" value="M1_APN"/>
    <property type="match status" value="1"/>
</dbReference>
<evidence type="ECO:0000256" key="7">
    <source>
        <dbReference type="ARBA" id="ARBA00022670"/>
    </source>
</evidence>
<comment type="similarity">
    <text evidence="3">Belongs to the peptidase M1 family.</text>
</comment>
<evidence type="ECO:0000256" key="3">
    <source>
        <dbReference type="ARBA" id="ARBA00010136"/>
    </source>
</evidence>
<dbReference type="Gene3D" id="1.10.390.10">
    <property type="entry name" value="Neutral Protease Domain 2"/>
    <property type="match status" value="1"/>
</dbReference>
<dbReference type="SUPFAM" id="SSF63737">
    <property type="entry name" value="Leukotriene A4 hydrolase N-terminal domain"/>
    <property type="match status" value="1"/>
</dbReference>
<evidence type="ECO:0000313" key="15">
    <source>
        <dbReference type="EMBL" id="MFC5863645.1"/>
    </source>
</evidence>
<name>A0ABW1EHJ9_9BACT</name>
<dbReference type="InterPro" id="IPR045357">
    <property type="entry name" value="Aminopeptidase_N-like_N"/>
</dbReference>
<comment type="cofactor">
    <cofactor evidence="2">
        <name>Zn(2+)</name>
        <dbReference type="ChEBI" id="CHEBI:29105"/>
    </cofactor>
</comment>
<dbReference type="InterPro" id="IPR027268">
    <property type="entry name" value="Peptidase_M4/M1_CTD_sf"/>
</dbReference>
<feature type="domain" description="Peptidase M1 membrane alanine aminopeptidase" evidence="12">
    <location>
        <begin position="253"/>
        <end position="449"/>
    </location>
</feature>
<evidence type="ECO:0000256" key="9">
    <source>
        <dbReference type="ARBA" id="ARBA00022801"/>
    </source>
</evidence>
<dbReference type="RefSeq" id="WP_263340032.1">
    <property type="nucleotide sequence ID" value="NZ_JAGSYH010000005.1"/>
</dbReference>
<evidence type="ECO:0000256" key="11">
    <source>
        <dbReference type="ARBA" id="ARBA00023049"/>
    </source>
</evidence>
<dbReference type="SUPFAM" id="SSF55486">
    <property type="entry name" value="Metalloproteases ('zincins'), catalytic domain"/>
    <property type="match status" value="1"/>
</dbReference>
<dbReference type="PANTHER" id="PTHR11533:SF174">
    <property type="entry name" value="PUROMYCIN-SENSITIVE AMINOPEPTIDASE-RELATED"/>
    <property type="match status" value="1"/>
</dbReference>
<evidence type="ECO:0000313" key="16">
    <source>
        <dbReference type="Proteomes" id="UP001596091"/>
    </source>
</evidence>
<evidence type="ECO:0000256" key="1">
    <source>
        <dbReference type="ARBA" id="ARBA00000098"/>
    </source>
</evidence>
<dbReference type="PRINTS" id="PR00756">
    <property type="entry name" value="ALADIPTASE"/>
</dbReference>
<dbReference type="Pfam" id="PF01433">
    <property type="entry name" value="Peptidase_M1"/>
    <property type="match status" value="1"/>
</dbReference>
<keyword evidence="6" id="KW-0031">Aminopeptidase</keyword>
<dbReference type="PANTHER" id="PTHR11533">
    <property type="entry name" value="PROTEASE M1 ZINC METALLOPROTEASE"/>
    <property type="match status" value="1"/>
</dbReference>
<dbReference type="InterPro" id="IPR014782">
    <property type="entry name" value="Peptidase_M1_dom"/>
</dbReference>